<comment type="caution">
    <text evidence="3">The sequence shown here is derived from an EMBL/GenBank/DDBJ whole genome shotgun (WGS) entry which is preliminary data.</text>
</comment>
<dbReference type="AlphaFoldDB" id="A0A9J5Z7M8"/>
<dbReference type="GO" id="GO:0016413">
    <property type="term" value="F:O-acetyltransferase activity"/>
    <property type="evidence" value="ECO:0007669"/>
    <property type="project" value="InterPro"/>
</dbReference>
<evidence type="ECO:0000256" key="1">
    <source>
        <dbReference type="ARBA" id="ARBA00007727"/>
    </source>
</evidence>
<evidence type="ECO:0000313" key="3">
    <source>
        <dbReference type="EMBL" id="KAG5608245.1"/>
    </source>
</evidence>
<comment type="similarity">
    <text evidence="1">Belongs to the PC-esterase family. TBL subfamily.</text>
</comment>
<keyword evidence="4" id="KW-1185">Reference proteome</keyword>
<gene>
    <name evidence="3" type="ORF">H5410_019526</name>
</gene>
<proteinExistence type="inferred from homology"/>
<dbReference type="PANTHER" id="PTHR32285:SF30">
    <property type="entry name" value="PROTEIN TRICHOME BIREFRINGENCE-LIKE 42"/>
    <property type="match status" value="1"/>
</dbReference>
<dbReference type="Pfam" id="PF13839">
    <property type="entry name" value="PC-Esterase"/>
    <property type="match status" value="1"/>
</dbReference>
<dbReference type="EMBL" id="JACXVP010000004">
    <property type="protein sequence ID" value="KAG5608245.1"/>
    <property type="molecule type" value="Genomic_DNA"/>
</dbReference>
<evidence type="ECO:0000259" key="2">
    <source>
        <dbReference type="Pfam" id="PF13839"/>
    </source>
</evidence>
<name>A0A9J5Z7M8_SOLCO</name>
<protein>
    <recommendedName>
        <fullName evidence="2">Trichome birefringence-like C-terminal domain-containing protein</fullName>
    </recommendedName>
</protein>
<dbReference type="PANTHER" id="PTHR32285">
    <property type="entry name" value="PROTEIN TRICHOME BIREFRINGENCE-LIKE 9-RELATED"/>
    <property type="match status" value="1"/>
</dbReference>
<organism evidence="3 4">
    <name type="scientific">Solanum commersonii</name>
    <name type="common">Commerson's wild potato</name>
    <name type="synonym">Commerson's nightshade</name>
    <dbReference type="NCBI Taxonomy" id="4109"/>
    <lineage>
        <taxon>Eukaryota</taxon>
        <taxon>Viridiplantae</taxon>
        <taxon>Streptophyta</taxon>
        <taxon>Embryophyta</taxon>
        <taxon>Tracheophyta</taxon>
        <taxon>Spermatophyta</taxon>
        <taxon>Magnoliopsida</taxon>
        <taxon>eudicotyledons</taxon>
        <taxon>Gunneridae</taxon>
        <taxon>Pentapetalae</taxon>
        <taxon>asterids</taxon>
        <taxon>lamiids</taxon>
        <taxon>Solanales</taxon>
        <taxon>Solanaceae</taxon>
        <taxon>Solanoideae</taxon>
        <taxon>Solaneae</taxon>
        <taxon>Solanum</taxon>
    </lineage>
</organism>
<sequence length="434" mass="50507">MMFYVINQRLYGRGLIRAKTQEIWEKLVDMTAWGSRREANITWARILDQIKCIKDENDEMLAEAAHIKLRYQTYSPKLLKKEGDKDIMSEQLELAFEETFDQILGGKIYPLDKHGRMSVCQKEGGALGLRSLFDLSKALFAKLWWKFRTTNTMWSNYMWNKYCKRHKPHTIEWKGGSQVESVNQLFNEDGWDKAVLQENLDKETFNDVTRNLGNLTPNEPIEKILNIWEKGLPFKEYEVSLQYLRNEFLVDLSIEKDGRILKLDSITNTSIWEGADVLIFNNYYWTHTGTLQEWDYLEVGGKLIKDMDRMKAYNIGLRLNGLTLTLILTRLVFSFKEFLLFIFQPKEVNCKGKTKPTGGSTYPGERYPGEPVIKQVLNTMKKHVQLLDITLLTQLRKDGHPSIYGTSGELDCSYWCIAGVPDTWNLLLYTTLIS</sequence>
<dbReference type="InterPro" id="IPR026057">
    <property type="entry name" value="TBL_C"/>
</dbReference>
<evidence type="ECO:0000313" key="4">
    <source>
        <dbReference type="Proteomes" id="UP000824120"/>
    </source>
</evidence>
<dbReference type="InterPro" id="IPR029962">
    <property type="entry name" value="TBL"/>
</dbReference>
<accession>A0A9J5Z7M8</accession>
<dbReference type="GO" id="GO:0005794">
    <property type="term" value="C:Golgi apparatus"/>
    <property type="evidence" value="ECO:0007669"/>
    <property type="project" value="TreeGrafter"/>
</dbReference>
<dbReference type="Proteomes" id="UP000824120">
    <property type="component" value="Chromosome 4"/>
</dbReference>
<reference evidence="3 4" key="1">
    <citation type="submission" date="2020-09" db="EMBL/GenBank/DDBJ databases">
        <title>De no assembly of potato wild relative species, Solanum commersonii.</title>
        <authorList>
            <person name="Cho K."/>
        </authorList>
    </citation>
    <scope>NUCLEOTIDE SEQUENCE [LARGE SCALE GENOMIC DNA]</scope>
    <source>
        <strain evidence="3">LZ3.2</strain>
        <tissue evidence="3">Leaf</tissue>
    </source>
</reference>
<dbReference type="OrthoDB" id="630188at2759"/>
<feature type="domain" description="Trichome birefringence-like C-terminal" evidence="2">
    <location>
        <begin position="232"/>
        <end position="430"/>
    </location>
</feature>